<dbReference type="KEGG" id="mbah:HYN46_09530"/>
<protein>
    <submittedName>
        <fullName evidence="1">Uncharacterized protein</fullName>
    </submittedName>
</protein>
<evidence type="ECO:0000313" key="2">
    <source>
        <dbReference type="Proteomes" id="UP000253940"/>
    </source>
</evidence>
<organism evidence="1 2">
    <name type="scientific">Aquirhabdus parva</name>
    <dbReference type="NCBI Taxonomy" id="2283318"/>
    <lineage>
        <taxon>Bacteria</taxon>
        <taxon>Pseudomonadati</taxon>
        <taxon>Pseudomonadota</taxon>
        <taxon>Gammaproteobacteria</taxon>
        <taxon>Moraxellales</taxon>
        <taxon>Moraxellaceae</taxon>
        <taxon>Aquirhabdus</taxon>
    </lineage>
</organism>
<name>A0A345P6Z8_9GAMM</name>
<accession>A0A345P6Z8</accession>
<dbReference type="AlphaFoldDB" id="A0A345P6Z8"/>
<evidence type="ECO:0000313" key="1">
    <source>
        <dbReference type="EMBL" id="AXI03057.1"/>
    </source>
</evidence>
<reference evidence="1 2" key="1">
    <citation type="submission" date="2018-07" db="EMBL/GenBank/DDBJ databases">
        <title>Genome sequencing of Moraxellaceae gen. HYN0046.</title>
        <authorList>
            <person name="Kim M."/>
            <person name="Yi H."/>
        </authorList>
    </citation>
    <scope>NUCLEOTIDE SEQUENCE [LARGE SCALE GENOMIC DNA]</scope>
    <source>
        <strain evidence="1 2">HYN0046</strain>
    </source>
</reference>
<proteinExistence type="predicted"/>
<gene>
    <name evidence="1" type="ORF">HYN46_09530</name>
</gene>
<sequence length="66" mass="7690">MDFCYSCASFNGKKNTLKGLCKEGEKKLTLCAICGFLWVDFEGKPIDEPDDIFDRMQQNHRRKQQL</sequence>
<dbReference type="RefSeq" id="WP_114899167.1">
    <property type="nucleotide sequence ID" value="NZ_CP031222.1"/>
</dbReference>
<keyword evidence="2" id="KW-1185">Reference proteome</keyword>
<dbReference type="Proteomes" id="UP000253940">
    <property type="component" value="Chromosome"/>
</dbReference>
<dbReference type="EMBL" id="CP031222">
    <property type="protein sequence ID" value="AXI03057.1"/>
    <property type="molecule type" value="Genomic_DNA"/>
</dbReference>